<dbReference type="EMBL" id="BAAATD010000006">
    <property type="protein sequence ID" value="GAA2609784.1"/>
    <property type="molecule type" value="Genomic_DNA"/>
</dbReference>
<proteinExistence type="predicted"/>
<reference evidence="1 2" key="1">
    <citation type="journal article" date="2019" name="Int. J. Syst. Evol. Microbiol.">
        <title>The Global Catalogue of Microorganisms (GCM) 10K type strain sequencing project: providing services to taxonomists for standard genome sequencing and annotation.</title>
        <authorList>
            <consortium name="The Broad Institute Genomics Platform"/>
            <consortium name="The Broad Institute Genome Sequencing Center for Infectious Disease"/>
            <person name="Wu L."/>
            <person name="Ma J."/>
        </authorList>
    </citation>
    <scope>NUCLEOTIDE SEQUENCE [LARGE SCALE GENOMIC DNA]</scope>
    <source>
        <strain evidence="1 2">JCM 6833</strain>
    </source>
</reference>
<organism evidence="1 2">
    <name type="scientific">Actinomadura fulvescens</name>
    <dbReference type="NCBI Taxonomy" id="46160"/>
    <lineage>
        <taxon>Bacteria</taxon>
        <taxon>Bacillati</taxon>
        <taxon>Actinomycetota</taxon>
        <taxon>Actinomycetes</taxon>
        <taxon>Streptosporangiales</taxon>
        <taxon>Thermomonosporaceae</taxon>
        <taxon>Actinomadura</taxon>
    </lineage>
</organism>
<protein>
    <submittedName>
        <fullName evidence="1">Uncharacterized protein</fullName>
    </submittedName>
</protein>
<evidence type="ECO:0000313" key="1">
    <source>
        <dbReference type="EMBL" id="GAA2609784.1"/>
    </source>
</evidence>
<comment type="caution">
    <text evidence="1">The sequence shown here is derived from an EMBL/GenBank/DDBJ whole genome shotgun (WGS) entry which is preliminary data.</text>
</comment>
<dbReference type="RefSeq" id="WP_344544608.1">
    <property type="nucleotide sequence ID" value="NZ_BAAATD010000006.1"/>
</dbReference>
<keyword evidence="2" id="KW-1185">Reference proteome</keyword>
<accession>A0ABN3Q321</accession>
<gene>
    <name evidence="1" type="ORF">GCM10010411_50150</name>
</gene>
<name>A0ABN3Q321_9ACTN</name>
<evidence type="ECO:0000313" key="2">
    <source>
        <dbReference type="Proteomes" id="UP001501509"/>
    </source>
</evidence>
<dbReference type="Proteomes" id="UP001501509">
    <property type="component" value="Unassembled WGS sequence"/>
</dbReference>
<sequence length="46" mass="5117">MKRIPTLDQSEHGHTTETAYLSGDVDALDVIDTAVLEWAREMAEEA</sequence>